<sequence length="303" mass="31909">MIELFVEDDANNPNEAVTLVNLMDERGVLGLIGAASSPVALAQAGPVEASGIPEMVVAASDAISSPFQYQINPPDSEQILGLIAFAEDRGFSRIAIMTDTGAYGTGSKAALDRMLPEAGLEIVGDATFEPGASNLTPQLSKLRDSDPDLIAMFTFGSPYAAAMQGLQQIQWSVPVFGNVSSSDPSVGVVAGAAADGLFFQQGLDDEKPEAQAFIDVWSAKHPDEDPDFVAAMAYDAVSVFAMAVEAGATTREQVQAWLLKNVVPGLATGRVDSAWDLPSHRALKGADLSYFVWTDGVPERVAE</sequence>
<dbReference type="InterPro" id="IPR028082">
    <property type="entry name" value="Peripla_BP_I"/>
</dbReference>
<dbReference type="EMBL" id="CP013747">
    <property type="protein sequence ID" value="ALV39899.1"/>
    <property type="molecule type" value="Genomic_DNA"/>
</dbReference>
<dbReference type="STRING" id="121292.AU252_00910"/>
<organism evidence="4">
    <name type="scientific">Pseudarthrobacter sulfonivorans</name>
    <dbReference type="NCBI Taxonomy" id="121292"/>
    <lineage>
        <taxon>Bacteria</taxon>
        <taxon>Bacillati</taxon>
        <taxon>Actinomycetota</taxon>
        <taxon>Actinomycetes</taxon>
        <taxon>Micrococcales</taxon>
        <taxon>Micrococcaceae</taxon>
        <taxon>Pseudarthrobacter</taxon>
    </lineage>
</organism>
<evidence type="ECO:0000256" key="1">
    <source>
        <dbReference type="ARBA" id="ARBA00010062"/>
    </source>
</evidence>
<gene>
    <name evidence="4" type="ORF">AU252_00910</name>
</gene>
<name>A0A0U3QEG0_9MICC</name>
<comment type="similarity">
    <text evidence="1">Belongs to the leucine-binding protein family.</text>
</comment>
<proteinExistence type="inferred from homology"/>
<dbReference type="Pfam" id="PF13458">
    <property type="entry name" value="Peripla_BP_6"/>
    <property type="match status" value="1"/>
</dbReference>
<dbReference type="PANTHER" id="PTHR30483:SF6">
    <property type="entry name" value="PERIPLASMIC BINDING PROTEIN OF ABC TRANSPORTER FOR NATURAL AMINO ACIDS"/>
    <property type="match status" value="1"/>
</dbReference>
<dbReference type="InterPro" id="IPR051010">
    <property type="entry name" value="BCAA_transport"/>
</dbReference>
<dbReference type="KEGG" id="psul:AU252_00910"/>
<dbReference type="AlphaFoldDB" id="A0A0U3QEG0"/>
<reference evidence="4 5" key="1">
    <citation type="submission" date="2015-12" db="EMBL/GenBank/DDBJ databases">
        <authorList>
            <person name="Shamseldin A."/>
            <person name="Moawad H."/>
            <person name="Abd El-Rahim W.M."/>
            <person name="Sadowsky M.J."/>
        </authorList>
    </citation>
    <scope>NUCLEOTIDE SEQUENCE [LARGE SCALE GENOMIC DNA]</scope>
    <source>
        <strain evidence="4 5">Ar51</strain>
    </source>
</reference>
<feature type="domain" description="Leucine-binding protein" evidence="3">
    <location>
        <begin position="2"/>
        <end position="260"/>
    </location>
</feature>
<dbReference type="Proteomes" id="UP000065151">
    <property type="component" value="Chromosome"/>
</dbReference>
<evidence type="ECO:0000256" key="2">
    <source>
        <dbReference type="ARBA" id="ARBA00022729"/>
    </source>
</evidence>
<evidence type="ECO:0000313" key="4">
    <source>
        <dbReference type="EMBL" id="ALV39899.1"/>
    </source>
</evidence>
<dbReference type="InterPro" id="IPR028081">
    <property type="entry name" value="Leu-bd"/>
</dbReference>
<accession>A0A0U3QEG0</accession>
<dbReference type="PANTHER" id="PTHR30483">
    <property type="entry name" value="LEUCINE-SPECIFIC-BINDING PROTEIN"/>
    <property type="match status" value="1"/>
</dbReference>
<protein>
    <recommendedName>
        <fullName evidence="3">Leucine-binding protein domain-containing protein</fullName>
    </recommendedName>
</protein>
<evidence type="ECO:0000313" key="5">
    <source>
        <dbReference type="Proteomes" id="UP000065151"/>
    </source>
</evidence>
<keyword evidence="2" id="KW-0732">Signal</keyword>
<dbReference type="SUPFAM" id="SSF53822">
    <property type="entry name" value="Periplasmic binding protein-like I"/>
    <property type="match status" value="1"/>
</dbReference>
<evidence type="ECO:0000259" key="3">
    <source>
        <dbReference type="Pfam" id="PF13458"/>
    </source>
</evidence>
<dbReference type="Gene3D" id="3.40.50.2300">
    <property type="match status" value="2"/>
</dbReference>